<keyword evidence="3" id="KW-1185">Reference proteome</keyword>
<dbReference type="Proteomes" id="UP000248916">
    <property type="component" value="Unassembled WGS sequence"/>
</dbReference>
<reference evidence="2 3" key="1">
    <citation type="submission" date="2018-06" db="EMBL/GenBank/DDBJ databases">
        <title>Genomic Encyclopedia of Archaeal and Bacterial Type Strains, Phase II (KMG-II): from individual species to whole genera.</title>
        <authorList>
            <person name="Goeker M."/>
        </authorList>
    </citation>
    <scope>NUCLEOTIDE SEQUENCE [LARGE SCALE GENOMIC DNA]</scope>
    <source>
        <strain evidence="2 3">DSM 22009</strain>
    </source>
</reference>
<evidence type="ECO:0000313" key="3">
    <source>
        <dbReference type="Proteomes" id="UP000248916"/>
    </source>
</evidence>
<protein>
    <submittedName>
        <fullName evidence="2">Uncharacterized protein</fullName>
    </submittedName>
</protein>
<dbReference type="EMBL" id="QKZL01000013">
    <property type="protein sequence ID" value="PZX14476.1"/>
    <property type="molecule type" value="Genomic_DNA"/>
</dbReference>
<evidence type="ECO:0000256" key="1">
    <source>
        <dbReference type="SAM" id="Phobius"/>
    </source>
</evidence>
<accession>A0A2W7NMR6</accession>
<feature type="transmembrane region" description="Helical" evidence="1">
    <location>
        <begin position="78"/>
        <end position="97"/>
    </location>
</feature>
<keyword evidence="1" id="KW-0812">Transmembrane</keyword>
<name>A0A2W7NMR6_9RHOB</name>
<keyword evidence="1" id="KW-1133">Transmembrane helix</keyword>
<dbReference type="RefSeq" id="WP_111537950.1">
    <property type="nucleotide sequence ID" value="NZ_QKZL01000013.1"/>
</dbReference>
<comment type="caution">
    <text evidence="2">The sequence shown here is derived from an EMBL/GenBank/DDBJ whole genome shotgun (WGS) entry which is preliminary data.</text>
</comment>
<organism evidence="2 3">
    <name type="scientific">Palleronia aestuarii</name>
    <dbReference type="NCBI Taxonomy" id="568105"/>
    <lineage>
        <taxon>Bacteria</taxon>
        <taxon>Pseudomonadati</taxon>
        <taxon>Pseudomonadota</taxon>
        <taxon>Alphaproteobacteria</taxon>
        <taxon>Rhodobacterales</taxon>
        <taxon>Roseobacteraceae</taxon>
        <taxon>Palleronia</taxon>
    </lineage>
</organism>
<gene>
    <name evidence="2" type="ORF">LX81_02850</name>
</gene>
<evidence type="ECO:0000313" key="2">
    <source>
        <dbReference type="EMBL" id="PZX14476.1"/>
    </source>
</evidence>
<proteinExistence type="predicted"/>
<dbReference type="AlphaFoldDB" id="A0A2W7NMR6"/>
<dbReference type="OrthoDB" id="7852511at2"/>
<keyword evidence="1" id="KW-0472">Membrane</keyword>
<sequence length="235" mass="26185">MLDPMFIATHDTLWNPAILETRSLPRKFLGRVAIVPRRGASTPFLARLAFEAQPLRYGGALVPFVVAMMIWPHLALPIAQAPLIMLAVLALVEMKLLRHDEASRERLVDDETVARHLATLSFNARSCLREIAARQEIAEGELQLVIEQSELARITPLTLVSVQSATPAPRILALDARERDLLDARLFDGEVRETDLQDVNQRQSTFLREFRIEARSVSAHARLAARLGRSAMAGA</sequence>